<dbReference type="GO" id="GO:0009897">
    <property type="term" value="C:external side of plasma membrane"/>
    <property type="evidence" value="ECO:0007669"/>
    <property type="project" value="TreeGrafter"/>
</dbReference>
<dbReference type="InterPro" id="IPR013517">
    <property type="entry name" value="FG-GAP"/>
</dbReference>
<name>A0A518BHK9_9BACT</name>
<dbReference type="InterPro" id="IPR028994">
    <property type="entry name" value="Integrin_alpha_N"/>
</dbReference>
<dbReference type="SUPFAM" id="SSF69318">
    <property type="entry name" value="Integrin alpha N-terminal domain"/>
    <property type="match status" value="1"/>
</dbReference>
<evidence type="ECO:0000313" key="6">
    <source>
        <dbReference type="Proteomes" id="UP000316921"/>
    </source>
</evidence>
<organism evidence="5 6">
    <name type="scientific">Engelhardtia mirabilis</name>
    <dbReference type="NCBI Taxonomy" id="2528011"/>
    <lineage>
        <taxon>Bacteria</taxon>
        <taxon>Pseudomonadati</taxon>
        <taxon>Planctomycetota</taxon>
        <taxon>Planctomycetia</taxon>
        <taxon>Planctomycetia incertae sedis</taxon>
        <taxon>Engelhardtia</taxon>
    </lineage>
</organism>
<dbReference type="PANTHER" id="PTHR23220:SF122">
    <property type="entry name" value="INTEGRIN ALPHA-PS1"/>
    <property type="match status" value="1"/>
</dbReference>
<keyword evidence="1" id="KW-0732">Signal</keyword>
<dbReference type="SMART" id="SM00191">
    <property type="entry name" value="Int_alpha"/>
    <property type="match status" value="5"/>
</dbReference>
<keyword evidence="3" id="KW-0325">Glycoprotein</keyword>
<dbReference type="GO" id="GO:0005178">
    <property type="term" value="F:integrin binding"/>
    <property type="evidence" value="ECO:0007669"/>
    <property type="project" value="TreeGrafter"/>
</dbReference>
<dbReference type="Gene3D" id="2.130.10.130">
    <property type="entry name" value="Integrin alpha, N-terminal"/>
    <property type="match status" value="2"/>
</dbReference>
<evidence type="ECO:0008006" key="7">
    <source>
        <dbReference type="Google" id="ProtNLM"/>
    </source>
</evidence>
<dbReference type="GO" id="GO:0007160">
    <property type="term" value="P:cell-matrix adhesion"/>
    <property type="evidence" value="ECO:0007669"/>
    <property type="project" value="TreeGrafter"/>
</dbReference>
<dbReference type="PANTHER" id="PTHR23220">
    <property type="entry name" value="INTEGRIN ALPHA"/>
    <property type="match status" value="1"/>
</dbReference>
<reference evidence="5 6" key="1">
    <citation type="submission" date="2019-02" db="EMBL/GenBank/DDBJ databases">
        <title>Deep-cultivation of Planctomycetes and their phenomic and genomic characterization uncovers novel biology.</title>
        <authorList>
            <person name="Wiegand S."/>
            <person name="Jogler M."/>
            <person name="Boedeker C."/>
            <person name="Pinto D."/>
            <person name="Vollmers J."/>
            <person name="Rivas-Marin E."/>
            <person name="Kohn T."/>
            <person name="Peeters S.H."/>
            <person name="Heuer A."/>
            <person name="Rast P."/>
            <person name="Oberbeckmann S."/>
            <person name="Bunk B."/>
            <person name="Jeske O."/>
            <person name="Meyerdierks A."/>
            <person name="Storesund J.E."/>
            <person name="Kallscheuer N."/>
            <person name="Luecker S."/>
            <person name="Lage O.M."/>
            <person name="Pohl T."/>
            <person name="Merkel B.J."/>
            <person name="Hornburger P."/>
            <person name="Mueller R.-W."/>
            <person name="Bruemmer F."/>
            <person name="Labrenz M."/>
            <person name="Spormann A.M."/>
            <person name="Op den Camp H."/>
            <person name="Overmann J."/>
            <person name="Amann R."/>
            <person name="Jetten M.S.M."/>
            <person name="Mascher T."/>
            <person name="Medema M.H."/>
            <person name="Devos D.P."/>
            <person name="Kaster A.-K."/>
            <person name="Ovreas L."/>
            <person name="Rohde M."/>
            <person name="Galperin M.Y."/>
            <person name="Jogler C."/>
        </authorList>
    </citation>
    <scope>NUCLEOTIDE SEQUENCE [LARGE SCALE GENOMIC DNA]</scope>
    <source>
        <strain evidence="5 6">Pla133</strain>
    </source>
</reference>
<dbReference type="PROSITE" id="PS51470">
    <property type="entry name" value="FG_GAP"/>
    <property type="match status" value="1"/>
</dbReference>
<evidence type="ECO:0000256" key="4">
    <source>
        <dbReference type="SAM" id="MobiDB-lite"/>
    </source>
</evidence>
<dbReference type="GO" id="GO:0007229">
    <property type="term" value="P:integrin-mediated signaling pathway"/>
    <property type="evidence" value="ECO:0007669"/>
    <property type="project" value="TreeGrafter"/>
</dbReference>
<dbReference type="InterPro" id="IPR013519">
    <property type="entry name" value="Int_alpha_beta-p"/>
</dbReference>
<gene>
    <name evidence="5" type="ORF">Pla133_14950</name>
</gene>
<evidence type="ECO:0000256" key="3">
    <source>
        <dbReference type="ARBA" id="ARBA00023180"/>
    </source>
</evidence>
<protein>
    <recommendedName>
        <fullName evidence="7">FG-GAP repeat protein</fullName>
    </recommendedName>
</protein>
<dbReference type="Pfam" id="PF01839">
    <property type="entry name" value="FG-GAP"/>
    <property type="match status" value="1"/>
</dbReference>
<feature type="region of interest" description="Disordered" evidence="4">
    <location>
        <begin position="32"/>
        <end position="81"/>
    </location>
</feature>
<evidence type="ECO:0000256" key="1">
    <source>
        <dbReference type="ARBA" id="ARBA00022729"/>
    </source>
</evidence>
<dbReference type="GO" id="GO:0008305">
    <property type="term" value="C:integrin complex"/>
    <property type="evidence" value="ECO:0007669"/>
    <property type="project" value="TreeGrafter"/>
</dbReference>
<keyword evidence="2" id="KW-0677">Repeat</keyword>
<evidence type="ECO:0000256" key="2">
    <source>
        <dbReference type="ARBA" id="ARBA00022737"/>
    </source>
</evidence>
<dbReference type="KEGG" id="pbap:Pla133_14950"/>
<sequence>MMGAMAGRTGKRLERAMVVAVLSCAITACSDSRAGGDAAGGSTLSGGSSTDGAPPNGAARGSASEALSDDGARLGGLGDLPRPAAAAPRILEGTDRDDHLGHALSAPGRIAPGGATILAVGGGTKWEESRAERNLKRDCLALFALGSGAPDLPLLTIEGVRGGDRFAFDLCLAPGLLGDPGLTDLVAGAPRGPVVKLGDEQRPAERGALYIFAAQTLVAGRGGELTSAEADLVLVGPSDGGRLGYSVAAAGDLDGDGIGDLVAGAPGGPLAAADGGRVLLISGARLRALRESGRRRVAVDDAELAARTLCVGAPGDLLGSDVAVVAAGSGHGLIAAGAPQCAWDAEADTFLATGGEGRGYVVVADGSAEGAGAPRRIGGGDPLASFGKAVAWLAPPGRSPLLAVGSPLAAAEAGADSGRVAIHDLDRAEALAVLTGERAEGRFGWSLAASSDGAWLAVGAPNDSIARTGEEAAIGYRRGTVSLVPVPASGVVGERTAFHGQDARDHFGYAVSPQEAPGSFWGGALAWPGEGGTEVGRVYALTADG</sequence>
<dbReference type="EMBL" id="CP036287">
    <property type="protein sequence ID" value="QDU66423.1"/>
    <property type="molecule type" value="Genomic_DNA"/>
</dbReference>
<evidence type="ECO:0000313" key="5">
    <source>
        <dbReference type="EMBL" id="QDU66423.1"/>
    </source>
</evidence>
<dbReference type="GO" id="GO:0033627">
    <property type="term" value="P:cell adhesion mediated by integrin"/>
    <property type="evidence" value="ECO:0007669"/>
    <property type="project" value="TreeGrafter"/>
</dbReference>
<dbReference type="Proteomes" id="UP000316921">
    <property type="component" value="Chromosome"/>
</dbReference>
<accession>A0A518BHK9</accession>
<proteinExistence type="predicted"/>
<feature type="compositionally biased region" description="Low complexity" evidence="4">
    <location>
        <begin position="32"/>
        <end position="53"/>
    </location>
</feature>
<dbReference type="GO" id="GO:0098609">
    <property type="term" value="P:cell-cell adhesion"/>
    <property type="evidence" value="ECO:0007669"/>
    <property type="project" value="TreeGrafter"/>
</dbReference>
<dbReference type="AlphaFoldDB" id="A0A518BHK9"/>
<keyword evidence="6" id="KW-1185">Reference proteome</keyword>